<gene>
    <name evidence="1" type="ORF">AAJ76_790001324</name>
</gene>
<comment type="caution">
    <text evidence="1">The sequence shown here is derived from an EMBL/GenBank/DDBJ whole genome shotgun (WGS) entry which is preliminary data.</text>
</comment>
<dbReference type="Proteomes" id="UP000034350">
    <property type="component" value="Unassembled WGS sequence"/>
</dbReference>
<sequence>MHKILRCAYRNKLYIGENTQNRTIFDILKKNFIPILHFHSVKTMI</sequence>
<proteinExistence type="predicted"/>
<dbReference type="AlphaFoldDB" id="A0A0F9WBZ5"/>
<reference evidence="1 2" key="1">
    <citation type="journal article" date="2015" name="Environ. Microbiol.">
        <title>Genome analyses suggest the presence of polyploidy and recent human-driven expansions in eight global populations of the honeybee pathogen Nosema ceranae.</title>
        <authorList>
            <person name="Pelin A."/>
            <person name="Selman M."/>
            <person name="Aris-Brosou S."/>
            <person name="Farinelli L."/>
            <person name="Corradi N."/>
        </authorList>
    </citation>
    <scope>NUCLEOTIDE SEQUENCE [LARGE SCALE GENOMIC DNA]</scope>
    <source>
        <strain evidence="1 2">PA08 1199</strain>
    </source>
</reference>
<evidence type="ECO:0000313" key="2">
    <source>
        <dbReference type="Proteomes" id="UP000034350"/>
    </source>
</evidence>
<dbReference type="RefSeq" id="XP_024330102.1">
    <property type="nucleotide sequence ID" value="XM_024476403.1"/>
</dbReference>
<name>A0A0F9WBZ5_9MICR</name>
<dbReference type="VEuPathDB" id="MicrosporidiaDB:AAJ76_790001324"/>
<organism evidence="1 2">
    <name type="scientific">Vairimorpha ceranae</name>
    <dbReference type="NCBI Taxonomy" id="40302"/>
    <lineage>
        <taxon>Eukaryota</taxon>
        <taxon>Fungi</taxon>
        <taxon>Fungi incertae sedis</taxon>
        <taxon>Microsporidia</taxon>
        <taxon>Nosematidae</taxon>
        <taxon>Vairimorpha</taxon>
    </lineage>
</organism>
<evidence type="ECO:0000313" key="1">
    <source>
        <dbReference type="EMBL" id="KKO74360.1"/>
    </source>
</evidence>
<keyword evidence="2" id="KW-1185">Reference proteome</keyword>
<dbReference type="GeneID" id="36321356"/>
<dbReference type="EMBL" id="JPQZ01000079">
    <property type="protein sequence ID" value="KKO74360.1"/>
    <property type="molecule type" value="Genomic_DNA"/>
</dbReference>
<accession>A0A0F9WBZ5</accession>
<protein>
    <submittedName>
        <fullName evidence="1">Uncharacterized protein</fullName>
    </submittedName>
</protein>